<gene>
    <name evidence="5" type="ORF">R1flu_007511</name>
</gene>
<dbReference type="SUPFAM" id="SSF47413">
    <property type="entry name" value="lambda repressor-like DNA-binding domains"/>
    <property type="match status" value="1"/>
</dbReference>
<dbReference type="InterPro" id="IPR013729">
    <property type="entry name" value="MBF1_N"/>
</dbReference>
<feature type="domain" description="HTH cro/C1-type" evidence="4">
    <location>
        <begin position="83"/>
        <end position="137"/>
    </location>
</feature>
<proteinExistence type="predicted"/>
<dbReference type="PANTHER" id="PTHR10245">
    <property type="entry name" value="ENDOTHELIAL DIFFERENTIATION-RELATED FACTOR 1 MULTIPROTEIN BRIDGING FACTOR 1"/>
    <property type="match status" value="1"/>
</dbReference>
<dbReference type="PROSITE" id="PS50943">
    <property type="entry name" value="HTH_CROC1"/>
    <property type="match status" value="1"/>
</dbReference>
<keyword evidence="1" id="KW-0805">Transcription regulation</keyword>
<keyword evidence="6" id="KW-1185">Reference proteome</keyword>
<dbReference type="InterPro" id="IPR001387">
    <property type="entry name" value="Cro/C1-type_HTH"/>
</dbReference>
<dbReference type="CDD" id="cd00093">
    <property type="entry name" value="HTH_XRE"/>
    <property type="match status" value="1"/>
</dbReference>
<dbReference type="PANTHER" id="PTHR10245:SF15">
    <property type="entry name" value="ENDOTHELIAL DIFFERENTIATION-RELATED FACTOR 1"/>
    <property type="match status" value="1"/>
</dbReference>
<name>A0ABD1YZ27_9MARC</name>
<protein>
    <recommendedName>
        <fullName evidence="4">HTH cro/C1-type domain-containing protein</fullName>
    </recommendedName>
</protein>
<dbReference type="SMART" id="SM00530">
    <property type="entry name" value="HTH_XRE"/>
    <property type="match status" value="1"/>
</dbReference>
<dbReference type="InterPro" id="IPR010982">
    <property type="entry name" value="Lambda_DNA-bd_dom_sf"/>
</dbReference>
<accession>A0ABD1YZ27</accession>
<dbReference type="Pfam" id="PF01381">
    <property type="entry name" value="HTH_3"/>
    <property type="match status" value="1"/>
</dbReference>
<organism evidence="5 6">
    <name type="scientific">Riccia fluitans</name>
    <dbReference type="NCBI Taxonomy" id="41844"/>
    <lineage>
        <taxon>Eukaryota</taxon>
        <taxon>Viridiplantae</taxon>
        <taxon>Streptophyta</taxon>
        <taxon>Embryophyta</taxon>
        <taxon>Marchantiophyta</taxon>
        <taxon>Marchantiopsida</taxon>
        <taxon>Marchantiidae</taxon>
        <taxon>Marchantiales</taxon>
        <taxon>Ricciaceae</taxon>
        <taxon>Riccia</taxon>
    </lineage>
</organism>
<evidence type="ECO:0000259" key="4">
    <source>
        <dbReference type="PROSITE" id="PS50943"/>
    </source>
</evidence>
<evidence type="ECO:0000313" key="6">
    <source>
        <dbReference type="Proteomes" id="UP001605036"/>
    </source>
</evidence>
<keyword evidence="3" id="KW-0804">Transcription</keyword>
<keyword evidence="2" id="KW-0238">DNA-binding</keyword>
<dbReference type="Proteomes" id="UP001605036">
    <property type="component" value="Unassembled WGS sequence"/>
</dbReference>
<evidence type="ECO:0000313" key="5">
    <source>
        <dbReference type="EMBL" id="KAL2636032.1"/>
    </source>
</evidence>
<evidence type="ECO:0000256" key="1">
    <source>
        <dbReference type="ARBA" id="ARBA00023015"/>
    </source>
</evidence>
<reference evidence="5 6" key="1">
    <citation type="submission" date="2024-09" db="EMBL/GenBank/DDBJ databases">
        <title>Chromosome-scale assembly of Riccia fluitans.</title>
        <authorList>
            <person name="Paukszto L."/>
            <person name="Sawicki J."/>
            <person name="Karawczyk K."/>
            <person name="Piernik-Szablinska J."/>
            <person name="Szczecinska M."/>
            <person name="Mazdziarz M."/>
        </authorList>
    </citation>
    <scope>NUCLEOTIDE SEQUENCE [LARGE SCALE GENOMIC DNA]</scope>
    <source>
        <strain evidence="5">Rf_01</strain>
        <tissue evidence="5">Aerial parts of the thallus</tissue>
    </source>
</reference>
<evidence type="ECO:0000256" key="2">
    <source>
        <dbReference type="ARBA" id="ARBA00023125"/>
    </source>
</evidence>
<dbReference type="Gene3D" id="1.10.260.40">
    <property type="entry name" value="lambda repressor-like DNA-binding domains"/>
    <property type="match status" value="1"/>
</dbReference>
<dbReference type="AlphaFoldDB" id="A0ABD1YZ27"/>
<dbReference type="GO" id="GO:0003677">
    <property type="term" value="F:DNA binding"/>
    <property type="evidence" value="ECO:0007669"/>
    <property type="project" value="UniProtKB-KW"/>
</dbReference>
<comment type="caution">
    <text evidence="5">The sequence shown here is derived from an EMBL/GenBank/DDBJ whole genome shotgun (WGS) entry which is preliminary data.</text>
</comment>
<sequence length="137" mass="15302">MGPMTRNWAPVVVQKRAAKASEPRDPKTVNAALRAGVAVQVTKKYEGGTNKKGPATAIDTRKLDQDMEPVTFEKVTSEVRYAIRKARIEKKWTQAELAKNIDESPQVVQEYESGKVIRNQQILAKMEKSLVSNFEAS</sequence>
<dbReference type="EMBL" id="JBHFFA010000003">
    <property type="protein sequence ID" value="KAL2636032.1"/>
    <property type="molecule type" value="Genomic_DNA"/>
</dbReference>
<evidence type="ECO:0000256" key="3">
    <source>
        <dbReference type="ARBA" id="ARBA00023163"/>
    </source>
</evidence>
<dbReference type="Pfam" id="PF08523">
    <property type="entry name" value="MBF1"/>
    <property type="match status" value="1"/>
</dbReference>